<dbReference type="Gene3D" id="3.10.50.40">
    <property type="match status" value="1"/>
</dbReference>
<dbReference type="PROSITE" id="PS01096">
    <property type="entry name" value="PPIC_PPIASE_1"/>
    <property type="match status" value="1"/>
</dbReference>
<organism evidence="14 15">
    <name type="scientific">Mangrovibacterium marinum</name>
    <dbReference type="NCBI Taxonomy" id="1639118"/>
    <lineage>
        <taxon>Bacteria</taxon>
        <taxon>Pseudomonadati</taxon>
        <taxon>Bacteroidota</taxon>
        <taxon>Bacteroidia</taxon>
        <taxon>Marinilabiliales</taxon>
        <taxon>Prolixibacteraceae</taxon>
        <taxon>Mangrovibacterium</taxon>
    </lineage>
</organism>
<name>A0A2T5C223_9BACT</name>
<dbReference type="InterPro" id="IPR052029">
    <property type="entry name" value="PpiD_chaperone"/>
</dbReference>
<comment type="subcellular location">
    <subcellularLocation>
        <location evidence="1">Cell inner membrane</location>
        <topology evidence="1">Single-pass type II membrane protein</topology>
        <orientation evidence="1">Periplasmic side</orientation>
    </subcellularLocation>
</comment>
<evidence type="ECO:0000256" key="4">
    <source>
        <dbReference type="ARBA" id="ARBA00022692"/>
    </source>
</evidence>
<evidence type="ECO:0000313" key="14">
    <source>
        <dbReference type="EMBL" id="PTN08716.1"/>
    </source>
</evidence>
<comment type="caution">
    <text evidence="14">The sequence shown here is derived from an EMBL/GenBank/DDBJ whole genome shotgun (WGS) entry which is preliminary data.</text>
</comment>
<keyword evidence="7" id="KW-0143">Chaperone</keyword>
<keyword evidence="11 14" id="KW-0413">Isomerase</keyword>
<dbReference type="PANTHER" id="PTHR47529:SF1">
    <property type="entry name" value="PERIPLASMIC CHAPERONE PPID"/>
    <property type="match status" value="1"/>
</dbReference>
<feature type="transmembrane region" description="Helical" evidence="12">
    <location>
        <begin position="12"/>
        <end position="32"/>
    </location>
</feature>
<reference evidence="14 15" key="1">
    <citation type="submission" date="2018-04" db="EMBL/GenBank/DDBJ databases">
        <title>Genomic Encyclopedia of Archaeal and Bacterial Type Strains, Phase II (KMG-II): from individual species to whole genera.</title>
        <authorList>
            <person name="Goeker M."/>
        </authorList>
    </citation>
    <scope>NUCLEOTIDE SEQUENCE [LARGE SCALE GENOMIC DNA]</scope>
    <source>
        <strain evidence="14 15">DSM 28823</strain>
    </source>
</reference>
<feature type="domain" description="PpiC" evidence="13">
    <location>
        <begin position="346"/>
        <end position="444"/>
    </location>
</feature>
<dbReference type="SUPFAM" id="SSF54534">
    <property type="entry name" value="FKBP-like"/>
    <property type="match status" value="1"/>
</dbReference>
<dbReference type="InterPro" id="IPR023058">
    <property type="entry name" value="PPIase_PpiC_CS"/>
</dbReference>
<dbReference type="Proteomes" id="UP000243525">
    <property type="component" value="Unassembled WGS sequence"/>
</dbReference>
<evidence type="ECO:0000256" key="12">
    <source>
        <dbReference type="SAM" id="Phobius"/>
    </source>
</evidence>
<evidence type="ECO:0000256" key="11">
    <source>
        <dbReference type="PROSITE-ProRule" id="PRU00278"/>
    </source>
</evidence>
<dbReference type="InterPro" id="IPR000297">
    <property type="entry name" value="PPIase_PpiC"/>
</dbReference>
<dbReference type="RefSeq" id="WP_107822109.1">
    <property type="nucleotide sequence ID" value="NZ_OY782574.1"/>
</dbReference>
<accession>A0A2T5C223</accession>
<sequence>MATLQRIRNRAGILVAIIIGLALVAFILGDILNASSSLLRPNQLKIAEINGESVQYPEFQQKVEETAEIYKMNTGQTQLNDNAWTQIREQVWQEYLRKGIMTDVYDELGLAVSGDELFDMVQGSNLHPVIQQLFTNPNTGQVDRSAVLNFLRAINSGAATAQQKAYWLYIEEQIKQERIQTKYNNLVSKGLFVTEAEAQNSLNEKNKNVNIEFVSLPYTSISDSAVSVSDSDMKAYYEKHKENYKQGASRTIEYVTFPVTATEEDDDNTLKWVEDVKAEFANTQDNAQYVNVNSDVRFQNVYEKKEDLPENIAEFAFSGNVGDVFGPIKENNAYRLVKIDDIKDLPDSVQARHILINPQTVGDYDKALALADSLKNLIEKGASFASLAKEYSEDTGSAAKGGDLGWFKRNQMVKPFEEAAFNGDVNKLYVATTQFGVHLIQPTKKGKEVKQVRLAELVRNIEPSTKTFQLVYSQASKFASENTSGSSFDEAIAAQGLNKRAARVAENDRQVVGLQDSRSLIRSAYQADKNDILANNEGSTIFEFGDNFVVAKLAGIQDEGYTAFAEVMPTIKLAVLKEKKGDALVAKMKEAASAGDIDAIATKLGTTVNAASNIHFDLYSVPVIGVEPAVVGTVVSMEQGKLSAPIKGNRGVYITKVTAINELDNTNVDAEKARLEQALAYRANYQAYEAQRKAAEIEDRRAKFY</sequence>
<evidence type="ECO:0000313" key="15">
    <source>
        <dbReference type="Proteomes" id="UP000243525"/>
    </source>
</evidence>
<keyword evidence="11" id="KW-0697">Rotamase</keyword>
<keyword evidence="2" id="KW-1003">Cell membrane</keyword>
<evidence type="ECO:0000256" key="6">
    <source>
        <dbReference type="ARBA" id="ARBA00023136"/>
    </source>
</evidence>
<keyword evidence="4 12" id="KW-0812">Transmembrane</keyword>
<dbReference type="OrthoDB" id="9812372at2"/>
<dbReference type="PANTHER" id="PTHR47529">
    <property type="entry name" value="PEPTIDYL-PROLYL CIS-TRANS ISOMERASE D"/>
    <property type="match status" value="1"/>
</dbReference>
<dbReference type="PROSITE" id="PS50198">
    <property type="entry name" value="PPIC_PPIASE_2"/>
    <property type="match status" value="1"/>
</dbReference>
<keyword evidence="5 12" id="KW-1133">Transmembrane helix</keyword>
<keyword evidence="15" id="KW-1185">Reference proteome</keyword>
<dbReference type="EMBL" id="QAAD01000007">
    <property type="protein sequence ID" value="PTN08716.1"/>
    <property type="molecule type" value="Genomic_DNA"/>
</dbReference>
<evidence type="ECO:0000256" key="10">
    <source>
        <dbReference type="ARBA" id="ARBA00042775"/>
    </source>
</evidence>
<dbReference type="InterPro" id="IPR027304">
    <property type="entry name" value="Trigger_fact/SurA_dom_sf"/>
</dbReference>
<dbReference type="GO" id="GO:0003755">
    <property type="term" value="F:peptidyl-prolyl cis-trans isomerase activity"/>
    <property type="evidence" value="ECO:0007669"/>
    <property type="project" value="UniProtKB-KW"/>
</dbReference>
<proteinExistence type="inferred from homology"/>
<evidence type="ECO:0000256" key="2">
    <source>
        <dbReference type="ARBA" id="ARBA00022475"/>
    </source>
</evidence>
<dbReference type="Pfam" id="PF13623">
    <property type="entry name" value="SurA_N_2"/>
    <property type="match status" value="1"/>
</dbReference>
<keyword evidence="6 12" id="KW-0472">Membrane</keyword>
<gene>
    <name evidence="14" type="ORF">C8N47_10774</name>
</gene>
<dbReference type="AlphaFoldDB" id="A0A2T5C223"/>
<evidence type="ECO:0000256" key="7">
    <source>
        <dbReference type="ARBA" id="ARBA00023186"/>
    </source>
</evidence>
<evidence type="ECO:0000256" key="5">
    <source>
        <dbReference type="ARBA" id="ARBA00022989"/>
    </source>
</evidence>
<keyword evidence="3" id="KW-0997">Cell inner membrane</keyword>
<evidence type="ECO:0000256" key="9">
    <source>
        <dbReference type="ARBA" id="ARBA00040743"/>
    </source>
</evidence>
<evidence type="ECO:0000256" key="3">
    <source>
        <dbReference type="ARBA" id="ARBA00022519"/>
    </source>
</evidence>
<dbReference type="SUPFAM" id="SSF109998">
    <property type="entry name" value="Triger factor/SurA peptide-binding domain-like"/>
    <property type="match status" value="1"/>
</dbReference>
<evidence type="ECO:0000256" key="8">
    <source>
        <dbReference type="ARBA" id="ARBA00038408"/>
    </source>
</evidence>
<protein>
    <recommendedName>
        <fullName evidence="9">Periplasmic chaperone PpiD</fullName>
    </recommendedName>
    <alternativeName>
        <fullName evidence="10">Periplasmic folding chaperone</fullName>
    </alternativeName>
</protein>
<evidence type="ECO:0000259" key="13">
    <source>
        <dbReference type="PROSITE" id="PS50198"/>
    </source>
</evidence>
<comment type="similarity">
    <text evidence="8">Belongs to the PpiD chaperone family.</text>
</comment>
<dbReference type="InterPro" id="IPR046357">
    <property type="entry name" value="PPIase_dom_sf"/>
</dbReference>
<dbReference type="Pfam" id="PF13616">
    <property type="entry name" value="Rotamase_3"/>
    <property type="match status" value="1"/>
</dbReference>
<dbReference type="GO" id="GO:0005886">
    <property type="term" value="C:plasma membrane"/>
    <property type="evidence" value="ECO:0007669"/>
    <property type="project" value="UniProtKB-SubCell"/>
</dbReference>
<evidence type="ECO:0000256" key="1">
    <source>
        <dbReference type="ARBA" id="ARBA00004382"/>
    </source>
</evidence>